<dbReference type="PATRIC" id="fig|135735.6.peg.1879"/>
<dbReference type="PROSITE" id="PS00217">
    <property type="entry name" value="SUGAR_TRANSPORT_2"/>
    <property type="match status" value="1"/>
</dbReference>
<dbReference type="EMBL" id="CP011974">
    <property type="protein sequence ID" value="AKO92232.1"/>
    <property type="molecule type" value="Genomic_DNA"/>
</dbReference>
<dbReference type="InterPro" id="IPR020846">
    <property type="entry name" value="MFS_dom"/>
</dbReference>
<evidence type="ECO:0000256" key="1">
    <source>
        <dbReference type="ARBA" id="ARBA00004651"/>
    </source>
</evidence>
<evidence type="ECO:0000256" key="2">
    <source>
        <dbReference type="ARBA" id="ARBA00022448"/>
    </source>
</evidence>
<dbReference type="GeneID" id="93700960"/>
<evidence type="ECO:0000256" key="5">
    <source>
        <dbReference type="ARBA" id="ARBA00023136"/>
    </source>
</evidence>
<evidence type="ECO:0000313" key="7">
    <source>
        <dbReference type="Proteomes" id="UP000036202"/>
    </source>
</evidence>
<gene>
    <name evidence="6" type="ORF">BEH_09075</name>
</gene>
<reference evidence="6 7" key="1">
    <citation type="journal article" date="2015" name="PLoS ONE">
        <title>Genome Sequence of Bacillus endophyticus and Analysis of Its Companion Mechanism in the Ketogulonigenium vulgare-Bacillus Strain Consortium.</title>
        <authorList>
            <person name="Jia N."/>
            <person name="Du J."/>
            <person name="Ding M.Z."/>
            <person name="Gao F."/>
            <person name="Yuan Y.J."/>
        </authorList>
    </citation>
    <scope>NUCLEOTIDE SEQUENCE [LARGE SCALE GENOMIC DNA]</scope>
    <source>
        <strain evidence="6 7">Hbe603</strain>
    </source>
</reference>
<dbReference type="GO" id="GO:0046943">
    <property type="term" value="F:carboxylic acid transmembrane transporter activity"/>
    <property type="evidence" value="ECO:0007669"/>
    <property type="project" value="TreeGrafter"/>
</dbReference>
<reference evidence="7" key="2">
    <citation type="submission" date="2015-06" db="EMBL/GenBank/DDBJ databases">
        <title>Genome Sequence of Bacillus endophyticus and Analysis of its Companion Mechanism in the Ketogulonigenium vulgare-Bacillus strain Consortium.</title>
        <authorList>
            <person name="Jia N."/>
            <person name="Du J."/>
            <person name="Ding M.-Z."/>
            <person name="Gao F."/>
            <person name="Yuan Y.-J."/>
        </authorList>
    </citation>
    <scope>NUCLEOTIDE SEQUENCE [LARGE SCALE GENOMIC DNA]</scope>
    <source>
        <strain evidence="7">Hbe603</strain>
    </source>
</reference>
<name>A0A1X7E120_9BACI</name>
<sequence>MNVYALQRFLDESKFKRFHYHLVFWCLFIISFEGYDLVVYGSVVPVLIKEWSLSPIQAGVIGSYGLFGMMFGSIILSMLADRFGRKKLLIVSVIFFSGFTTLSGFANDPVWFSWCRFLAGIGFGGALPTVITLLTEYIPKEKRNKAITLVLCGNQVGGMLAPAVTVLFMSSIGWRSVLWFSIIPLFLIPLMNKVLPESIHFLTRNEKLDAIEKTFYKIDKSYRAKLKSEYNDVKDVEDKSTGMFISKLFKNKLALSTFLFCAVYFMSLLMIYGLNTWLPKLMEQSGYPLVSSLSFAITLNGGALVGTILLGIIADRKGSKKLLMCMYMLGAVCLALLGIKGNTFFLYSLVGITGVCTMGAQSLLNAFVSQYYPNDVRSTGIGLANGVGRLGGMLGPTLGGMLLTFNISMSLCFITFALPGVFACIFLFFVKKNSTTVSLTYKENIQVHFNDSK</sequence>
<dbReference type="InterPro" id="IPR011701">
    <property type="entry name" value="MFS"/>
</dbReference>
<evidence type="ECO:0000256" key="4">
    <source>
        <dbReference type="ARBA" id="ARBA00022989"/>
    </source>
</evidence>
<keyword evidence="7" id="KW-1185">Reference proteome</keyword>
<organism evidence="6 7">
    <name type="scientific">Priestia filamentosa</name>
    <dbReference type="NCBI Taxonomy" id="1402861"/>
    <lineage>
        <taxon>Bacteria</taxon>
        <taxon>Bacillati</taxon>
        <taxon>Bacillota</taxon>
        <taxon>Bacilli</taxon>
        <taxon>Bacillales</taxon>
        <taxon>Bacillaceae</taxon>
        <taxon>Priestia</taxon>
    </lineage>
</organism>
<dbReference type="Proteomes" id="UP000036202">
    <property type="component" value="Chromosome"/>
</dbReference>
<dbReference type="AlphaFoldDB" id="A0A1X7E120"/>
<dbReference type="PROSITE" id="PS00216">
    <property type="entry name" value="SUGAR_TRANSPORT_1"/>
    <property type="match status" value="1"/>
</dbReference>
<dbReference type="CDD" id="cd17365">
    <property type="entry name" value="MFS_PcaK_like"/>
    <property type="match status" value="1"/>
</dbReference>
<keyword evidence="5" id="KW-0472">Membrane</keyword>
<dbReference type="InterPro" id="IPR005829">
    <property type="entry name" value="Sugar_transporter_CS"/>
</dbReference>
<protein>
    <submittedName>
        <fullName evidence="6">MFS transporter</fullName>
    </submittedName>
</protein>
<dbReference type="Pfam" id="PF07690">
    <property type="entry name" value="MFS_1"/>
    <property type="match status" value="1"/>
</dbReference>
<dbReference type="Gene3D" id="1.20.1250.20">
    <property type="entry name" value="MFS general substrate transporter like domains"/>
    <property type="match status" value="1"/>
</dbReference>
<dbReference type="RefSeq" id="WP_040057967.1">
    <property type="nucleotide sequence ID" value="NZ_CP011974.1"/>
</dbReference>
<dbReference type="InterPro" id="IPR036259">
    <property type="entry name" value="MFS_trans_sf"/>
</dbReference>
<accession>A0A0H4KDQ7</accession>
<dbReference type="OrthoDB" id="9787026at2"/>
<dbReference type="PANTHER" id="PTHR23508">
    <property type="entry name" value="CARBOXYLIC ACID TRANSPORTER PROTEIN HOMOLOG"/>
    <property type="match status" value="1"/>
</dbReference>
<dbReference type="KEGG" id="beo:BEH_09075"/>
<dbReference type="GO" id="GO:0005886">
    <property type="term" value="C:plasma membrane"/>
    <property type="evidence" value="ECO:0007669"/>
    <property type="project" value="UniProtKB-SubCell"/>
</dbReference>
<dbReference type="PANTHER" id="PTHR23508:SF10">
    <property type="entry name" value="CARBOXYLIC ACID TRANSPORTER PROTEIN HOMOLOG"/>
    <property type="match status" value="1"/>
</dbReference>
<keyword evidence="4" id="KW-1133">Transmembrane helix</keyword>
<accession>A0A1X7E120</accession>
<dbReference type="SUPFAM" id="SSF103473">
    <property type="entry name" value="MFS general substrate transporter"/>
    <property type="match status" value="1"/>
</dbReference>
<keyword evidence="2" id="KW-0813">Transport</keyword>
<evidence type="ECO:0000313" key="6">
    <source>
        <dbReference type="EMBL" id="AKO92232.1"/>
    </source>
</evidence>
<evidence type="ECO:0000256" key="3">
    <source>
        <dbReference type="ARBA" id="ARBA00022692"/>
    </source>
</evidence>
<dbReference type="PROSITE" id="PS50850">
    <property type="entry name" value="MFS"/>
    <property type="match status" value="1"/>
</dbReference>
<keyword evidence="3" id="KW-0812">Transmembrane</keyword>
<comment type="subcellular location">
    <subcellularLocation>
        <location evidence="1">Cell membrane</location>
        <topology evidence="1">Multi-pass membrane protein</topology>
    </subcellularLocation>
</comment>
<proteinExistence type="predicted"/>